<dbReference type="CDD" id="cd03028">
    <property type="entry name" value="GRX_PICOT_like"/>
    <property type="match status" value="1"/>
</dbReference>
<dbReference type="GO" id="GO:0046872">
    <property type="term" value="F:metal ion binding"/>
    <property type="evidence" value="ECO:0007669"/>
    <property type="project" value="UniProtKB-KW"/>
</dbReference>
<dbReference type="InterPro" id="IPR033658">
    <property type="entry name" value="GRX_PICOT-like"/>
</dbReference>
<evidence type="ECO:0000259" key="7">
    <source>
        <dbReference type="Pfam" id="PF00462"/>
    </source>
</evidence>
<comment type="similarity">
    <text evidence="1">Belongs to the glutaredoxin family. CGFS subfamily.</text>
</comment>
<keyword evidence="6" id="KW-0676">Redox-active center</keyword>
<evidence type="ECO:0000256" key="2">
    <source>
        <dbReference type="ARBA" id="ARBA00022714"/>
    </source>
</evidence>
<organism evidence="8">
    <name type="scientific">Araucaria cunninghamii</name>
    <name type="common">Hoop pine</name>
    <name type="synonym">Moreton Bay pine</name>
    <dbReference type="NCBI Taxonomy" id="56994"/>
    <lineage>
        <taxon>Eukaryota</taxon>
        <taxon>Viridiplantae</taxon>
        <taxon>Streptophyta</taxon>
        <taxon>Embryophyta</taxon>
        <taxon>Tracheophyta</taxon>
        <taxon>Spermatophyta</taxon>
        <taxon>Pinopsida</taxon>
        <taxon>Pinidae</taxon>
        <taxon>Conifers II</taxon>
        <taxon>Araucariales</taxon>
        <taxon>Araucariaceae</taxon>
        <taxon>Araucaria</taxon>
    </lineage>
</organism>
<dbReference type="GO" id="GO:0051537">
    <property type="term" value="F:2 iron, 2 sulfur cluster binding"/>
    <property type="evidence" value="ECO:0007669"/>
    <property type="project" value="UniProtKB-KW"/>
</dbReference>
<dbReference type="PANTHER" id="PTHR10293">
    <property type="entry name" value="GLUTAREDOXIN FAMILY MEMBER"/>
    <property type="match status" value="1"/>
</dbReference>
<dbReference type="PROSITE" id="PS51354">
    <property type="entry name" value="GLUTAREDOXIN_2"/>
    <property type="match status" value="1"/>
</dbReference>
<keyword evidence="4" id="KW-0408">Iron</keyword>
<protein>
    <recommendedName>
        <fullName evidence="7">Glutaredoxin domain-containing protein</fullName>
    </recommendedName>
</protein>
<evidence type="ECO:0000256" key="3">
    <source>
        <dbReference type="ARBA" id="ARBA00022723"/>
    </source>
</evidence>
<evidence type="ECO:0000256" key="4">
    <source>
        <dbReference type="ARBA" id="ARBA00023004"/>
    </source>
</evidence>
<keyword evidence="2" id="KW-0001">2Fe-2S</keyword>
<dbReference type="InterPro" id="IPR002109">
    <property type="entry name" value="Glutaredoxin"/>
</dbReference>
<keyword evidence="5" id="KW-0411">Iron-sulfur</keyword>
<dbReference type="Pfam" id="PF00462">
    <property type="entry name" value="Glutaredoxin"/>
    <property type="match status" value="1"/>
</dbReference>
<evidence type="ECO:0000256" key="5">
    <source>
        <dbReference type="ARBA" id="ARBA00023014"/>
    </source>
</evidence>
<dbReference type="SUPFAM" id="SSF52833">
    <property type="entry name" value="Thioredoxin-like"/>
    <property type="match status" value="1"/>
</dbReference>
<feature type="domain" description="Glutaredoxin" evidence="7">
    <location>
        <begin position="95"/>
        <end position="156"/>
    </location>
</feature>
<sequence length="172" mass="18796">MAVSAFHVSGSSLSFYSTHAKLPAKPASVGHRILQLNAFGSILAASNTYGIKFGRETPRLRRLQCKASHGTPGSTGDLTPQLKQALDTFIASHKVVLFMKGTKEFPQCGFSNTLVQILNSLNAEYETVNILDSDALRQGLKEYSSWPTFPQLYIGEAYKNGELQELLKAKSS</sequence>
<dbReference type="InterPro" id="IPR036249">
    <property type="entry name" value="Thioredoxin-like_sf"/>
</dbReference>
<dbReference type="PANTHER" id="PTHR10293:SF72">
    <property type="entry name" value="MONOTHIOL GLUTAREDOXIN-S14, CHLOROPLASTIC"/>
    <property type="match status" value="1"/>
</dbReference>
<evidence type="ECO:0000256" key="1">
    <source>
        <dbReference type="ARBA" id="ARBA00008983"/>
    </source>
</evidence>
<dbReference type="EMBL" id="GCKF01029671">
    <property type="protein sequence ID" value="JAG97975.1"/>
    <property type="molecule type" value="Transcribed_RNA"/>
</dbReference>
<dbReference type="Gene3D" id="3.40.30.10">
    <property type="entry name" value="Glutaredoxin"/>
    <property type="match status" value="1"/>
</dbReference>
<name>A0A0D6R7W6_ARACU</name>
<reference evidence="8" key="1">
    <citation type="submission" date="2015-03" db="EMBL/GenBank/DDBJ databases">
        <title>A transcriptome of Araucaria cunninghamii, an australian fine timber species.</title>
        <authorList>
            <person name="Jing Yi C.J.Y."/>
            <person name="Yin San L.Y.S."/>
            <person name="Abdul Karim S.S."/>
            <person name="Wan Azmi N.N."/>
            <person name="Hercus R.R."/>
            <person name="Croft L.L."/>
        </authorList>
    </citation>
    <scope>NUCLEOTIDE SEQUENCE</scope>
    <source>
        <strain evidence="8">MI0301</strain>
        <tissue evidence="8">Leaf</tissue>
    </source>
</reference>
<keyword evidence="3" id="KW-0479">Metal-binding</keyword>
<dbReference type="AlphaFoldDB" id="A0A0D6R7W6"/>
<evidence type="ECO:0000313" key="8">
    <source>
        <dbReference type="EMBL" id="JAG97975.1"/>
    </source>
</evidence>
<proteinExistence type="inferred from homology"/>
<evidence type="ECO:0000256" key="6">
    <source>
        <dbReference type="ARBA" id="ARBA00023284"/>
    </source>
</evidence>
<dbReference type="InterPro" id="IPR004480">
    <property type="entry name" value="Monothiol_GRX-rel"/>
</dbReference>
<accession>A0A0D6R7W6</accession>